<organism evidence="1">
    <name type="scientific">Anguilla anguilla</name>
    <name type="common">European freshwater eel</name>
    <name type="synonym">Muraena anguilla</name>
    <dbReference type="NCBI Taxonomy" id="7936"/>
    <lineage>
        <taxon>Eukaryota</taxon>
        <taxon>Metazoa</taxon>
        <taxon>Chordata</taxon>
        <taxon>Craniata</taxon>
        <taxon>Vertebrata</taxon>
        <taxon>Euteleostomi</taxon>
        <taxon>Actinopterygii</taxon>
        <taxon>Neopterygii</taxon>
        <taxon>Teleostei</taxon>
        <taxon>Anguilliformes</taxon>
        <taxon>Anguillidae</taxon>
        <taxon>Anguilla</taxon>
    </lineage>
</organism>
<dbReference type="EMBL" id="GBXM01086240">
    <property type="protein sequence ID" value="JAH22337.1"/>
    <property type="molecule type" value="Transcribed_RNA"/>
</dbReference>
<reference evidence="1" key="1">
    <citation type="submission" date="2014-11" db="EMBL/GenBank/DDBJ databases">
        <authorList>
            <person name="Amaro Gonzalez C."/>
        </authorList>
    </citation>
    <scope>NUCLEOTIDE SEQUENCE</scope>
</reference>
<protein>
    <submittedName>
        <fullName evidence="1">Uncharacterized protein</fullName>
    </submittedName>
</protein>
<proteinExistence type="predicted"/>
<evidence type="ECO:0000313" key="1">
    <source>
        <dbReference type="EMBL" id="JAH22337.1"/>
    </source>
</evidence>
<accession>A0A0E9R0S4</accession>
<sequence length="35" mass="4063">MHILCNSPFELCHFTLACFFFFFAGTKSNIYNNIA</sequence>
<name>A0A0E9R0S4_ANGAN</name>
<reference evidence="1" key="2">
    <citation type="journal article" date="2015" name="Fish Shellfish Immunol.">
        <title>Early steps in the European eel (Anguilla anguilla)-Vibrio vulnificus interaction in the gills: Role of the RtxA13 toxin.</title>
        <authorList>
            <person name="Callol A."/>
            <person name="Pajuelo D."/>
            <person name="Ebbesson L."/>
            <person name="Teles M."/>
            <person name="MacKenzie S."/>
            <person name="Amaro C."/>
        </authorList>
    </citation>
    <scope>NUCLEOTIDE SEQUENCE</scope>
</reference>
<dbReference type="AlphaFoldDB" id="A0A0E9R0S4"/>